<evidence type="ECO:0000256" key="1">
    <source>
        <dbReference type="SAM" id="MobiDB-lite"/>
    </source>
</evidence>
<organism evidence="2 3">
    <name type="scientific">Amycolatopsis marina</name>
    <dbReference type="NCBI Taxonomy" id="490629"/>
    <lineage>
        <taxon>Bacteria</taxon>
        <taxon>Bacillati</taxon>
        <taxon>Actinomycetota</taxon>
        <taxon>Actinomycetes</taxon>
        <taxon>Pseudonocardiales</taxon>
        <taxon>Pseudonocardiaceae</taxon>
        <taxon>Amycolatopsis</taxon>
    </lineage>
</organism>
<dbReference type="STRING" id="490629.SAMN05216266_1045"/>
<keyword evidence="3" id="KW-1185">Reference proteome</keyword>
<accession>A0A1I0XTX2</accession>
<feature type="region of interest" description="Disordered" evidence="1">
    <location>
        <begin position="1"/>
        <end position="21"/>
    </location>
</feature>
<protein>
    <recommendedName>
        <fullName evidence="4">Protein kinase domain-containing protein</fullName>
    </recommendedName>
</protein>
<dbReference type="OrthoDB" id="6854449at2"/>
<evidence type="ECO:0000313" key="3">
    <source>
        <dbReference type="Proteomes" id="UP000243799"/>
    </source>
</evidence>
<proteinExistence type="predicted"/>
<dbReference type="RefSeq" id="WP_091671664.1">
    <property type="nucleotide sequence ID" value="NZ_FOKG01000004.1"/>
</dbReference>
<dbReference type="EMBL" id="FOKG01000004">
    <property type="protein sequence ID" value="SFB04525.1"/>
    <property type="molecule type" value="Genomic_DNA"/>
</dbReference>
<dbReference type="AlphaFoldDB" id="A0A1I0XTX2"/>
<feature type="compositionally biased region" description="Low complexity" evidence="1">
    <location>
        <begin position="9"/>
        <end position="21"/>
    </location>
</feature>
<evidence type="ECO:0000313" key="2">
    <source>
        <dbReference type="EMBL" id="SFB04525.1"/>
    </source>
</evidence>
<gene>
    <name evidence="2" type="ORF">SAMN05216266_1045</name>
</gene>
<dbReference type="Proteomes" id="UP000243799">
    <property type="component" value="Unassembled WGS sequence"/>
</dbReference>
<sequence length="454" mass="49798">MTSVSEPDPAAATSAAPKKASSLWAVATAELRARADTWQTDPERWSQLPAELVATGPIPGDGAAELRRVAADLVRWNRLPPLDPRERSAWVPVDPPVPVRSGPASPIRSLKLKGIGLGTTGGPTQPAAEPYNDALRHAHVGITDDGDFCLRYSERAPLGGMFLDRARMEYDNAALLQRAGCPSTVPVALFRYESLECPWQPGRPLGVVVSGGPTEEPLRACGLMVADPGDPTIYGRACAEILRLWGPDRGSALRAVAFEVGRTLRQFHEAGLFRHNGYPTNYLLDPRTRRICLLDLDSSLPLAEFPEPRRAMEILRDVAGAVFSLGLIFFEPSIAERFPPDELAATGHFQRLLDGYFGAAALPPAILDAFLDHVFGRYEQLYRRRQEIRDAPDGDAVLRGLWPDRCFCYPTVVAALGTAYTESALHRRFPLRFPPAELTARARSFVRHGAPAEW</sequence>
<evidence type="ECO:0008006" key="4">
    <source>
        <dbReference type="Google" id="ProtNLM"/>
    </source>
</evidence>
<reference evidence="3" key="1">
    <citation type="submission" date="2016-10" db="EMBL/GenBank/DDBJ databases">
        <authorList>
            <person name="Varghese N."/>
            <person name="Submissions S."/>
        </authorList>
    </citation>
    <scope>NUCLEOTIDE SEQUENCE [LARGE SCALE GENOMIC DNA]</scope>
    <source>
        <strain evidence="3">CGMCC 4.3568</strain>
    </source>
</reference>
<name>A0A1I0XTX2_9PSEU</name>